<dbReference type="InterPro" id="IPR011010">
    <property type="entry name" value="DNA_brk_join_enz"/>
</dbReference>
<evidence type="ECO:0000256" key="1">
    <source>
        <dbReference type="ARBA" id="ARBA00023172"/>
    </source>
</evidence>
<accession>I0EMF1</accession>
<protein>
    <recommendedName>
        <fullName evidence="2">Tyr recombinase domain-containing protein</fullName>
    </recommendedName>
</protein>
<dbReference type="CDD" id="cd00397">
    <property type="entry name" value="DNA_BRE_C"/>
    <property type="match status" value="1"/>
</dbReference>
<dbReference type="GO" id="GO:0015074">
    <property type="term" value="P:DNA integration"/>
    <property type="evidence" value="ECO:0007669"/>
    <property type="project" value="InterPro"/>
</dbReference>
<dbReference type="InterPro" id="IPR013762">
    <property type="entry name" value="Integrase-like_cat_sf"/>
</dbReference>
<dbReference type="PANTHER" id="PTHR30349">
    <property type="entry name" value="PHAGE INTEGRASE-RELATED"/>
    <property type="match status" value="1"/>
</dbReference>
<dbReference type="HOGENOM" id="CLU_027562_25_0_7"/>
<dbReference type="STRING" id="182217.HCW_04255"/>
<dbReference type="EMBL" id="CP003479">
    <property type="protein sequence ID" value="AFI04120.1"/>
    <property type="molecule type" value="Genomic_DNA"/>
</dbReference>
<keyword evidence="1" id="KW-0233">DNA recombination</keyword>
<dbReference type="AlphaFoldDB" id="I0EMF1"/>
<dbReference type="PROSITE" id="PS51898">
    <property type="entry name" value="TYR_RECOMBINASE"/>
    <property type="match status" value="1"/>
</dbReference>
<dbReference type="InterPro" id="IPR050090">
    <property type="entry name" value="Tyrosine_recombinase_XerCD"/>
</dbReference>
<dbReference type="Gene3D" id="1.10.443.10">
    <property type="entry name" value="Intergrase catalytic core"/>
    <property type="match status" value="1"/>
</dbReference>
<dbReference type="KEGG" id="hce:HCW_04255"/>
<dbReference type="PANTHER" id="PTHR30349:SF64">
    <property type="entry name" value="PROPHAGE INTEGRASE INTD-RELATED"/>
    <property type="match status" value="1"/>
</dbReference>
<dbReference type="GO" id="GO:0003677">
    <property type="term" value="F:DNA binding"/>
    <property type="evidence" value="ECO:0007669"/>
    <property type="project" value="InterPro"/>
</dbReference>
<dbReference type="Pfam" id="PF00589">
    <property type="entry name" value="Phage_integrase"/>
    <property type="match status" value="1"/>
</dbReference>
<dbReference type="SUPFAM" id="SSF56349">
    <property type="entry name" value="DNA breaking-rejoining enzymes"/>
    <property type="match status" value="1"/>
</dbReference>
<proteinExistence type="predicted"/>
<evidence type="ECO:0000313" key="3">
    <source>
        <dbReference type="EMBL" id="AFI04120.1"/>
    </source>
</evidence>
<reference evidence="4" key="1">
    <citation type="submission" date="2012-04" db="EMBL/GenBank/DDBJ databases">
        <title>Complete genome sequence of Helicobacter cetorum strain MIT 00-7128.</title>
        <authorList>
            <person name="Kersulyte D."/>
            <person name="Berg D.E."/>
        </authorList>
    </citation>
    <scope>NUCLEOTIDE SEQUENCE [LARGE SCALE GENOMIC DNA]</scope>
    <source>
        <strain evidence="4">MIT 00-7128</strain>
    </source>
</reference>
<organism evidence="3 4">
    <name type="scientific">Helicobacter cetorum (strain ATCC BAA-429 / MIT 00-7128)</name>
    <dbReference type="NCBI Taxonomy" id="182217"/>
    <lineage>
        <taxon>Bacteria</taxon>
        <taxon>Pseudomonadati</taxon>
        <taxon>Campylobacterota</taxon>
        <taxon>Epsilonproteobacteria</taxon>
        <taxon>Campylobacterales</taxon>
        <taxon>Helicobacteraceae</taxon>
        <taxon>Helicobacter</taxon>
    </lineage>
</organism>
<dbReference type="PATRIC" id="fig|182217.3.peg.908"/>
<name>I0EMF1_HELC0</name>
<dbReference type="Proteomes" id="UP000005010">
    <property type="component" value="Chromosome"/>
</dbReference>
<dbReference type="InterPro" id="IPR041308">
    <property type="entry name" value="Xer_N"/>
</dbReference>
<evidence type="ECO:0000259" key="2">
    <source>
        <dbReference type="PROSITE" id="PS51898"/>
    </source>
</evidence>
<dbReference type="eggNOG" id="COG0582">
    <property type="taxonomic scope" value="Bacteria"/>
</dbReference>
<feature type="domain" description="Tyr recombinase" evidence="2">
    <location>
        <begin position="148"/>
        <end position="330"/>
    </location>
</feature>
<gene>
    <name evidence="3" type="ordered locus">HCW_04255</name>
</gene>
<evidence type="ECO:0000313" key="4">
    <source>
        <dbReference type="Proteomes" id="UP000005010"/>
    </source>
</evidence>
<dbReference type="RefSeq" id="WP_014660990.1">
    <property type="nucleotide sequence ID" value="NC_017737.1"/>
</dbReference>
<dbReference type="Pfam" id="PF18644">
    <property type="entry name" value="Phage_int_SAM_6"/>
    <property type="match status" value="1"/>
</dbReference>
<sequence length="332" mass="38892">MILLKELLQAIKEYADFKSKCFSKYNVKDLQQYQSIQAKIKEAKSIEELNEIRNKLVNLGCKSMLNLGVLTHFFNYIKNNRKEIKVKELRLLQESHVINFLYTLSITYKSSSMMNFKINMGTFFKFLDKHKKMNFDFTLKVALGKHKNLPKFLPKEQFFNYIDYLKSLPCKKDFEKRSRLIALIVAYSGLRTIEIKNLKLDNIQSDDCNYIFSIRGKGNKERITLIKKELIEPFLKEWLNSKTRNRKTTANEPFKGATIRHFLNKTLKEIGLLSHFKGVGLHMLRHSFGSYIYGETKDLILTQNALGHSNLETTKIYIHTNSDYGRVVANLF</sequence>
<dbReference type="GO" id="GO:0006310">
    <property type="term" value="P:DNA recombination"/>
    <property type="evidence" value="ECO:0007669"/>
    <property type="project" value="UniProtKB-KW"/>
</dbReference>
<dbReference type="InterPro" id="IPR002104">
    <property type="entry name" value="Integrase_catalytic"/>
</dbReference>
<keyword evidence="4" id="KW-1185">Reference proteome</keyword>